<proteinExistence type="predicted"/>
<dbReference type="Pfam" id="PF07859">
    <property type="entry name" value="Abhydrolase_3"/>
    <property type="match status" value="1"/>
</dbReference>
<accession>A0A1H7HYK2</accession>
<dbReference type="GO" id="GO:0016787">
    <property type="term" value="F:hydrolase activity"/>
    <property type="evidence" value="ECO:0007669"/>
    <property type="project" value="UniProtKB-KW"/>
</dbReference>
<dbReference type="AlphaFoldDB" id="A0A1H7HYK2"/>
<evidence type="ECO:0000259" key="2">
    <source>
        <dbReference type="Pfam" id="PF07859"/>
    </source>
</evidence>
<evidence type="ECO:0000313" key="3">
    <source>
        <dbReference type="EMBL" id="SEK54672.1"/>
    </source>
</evidence>
<reference evidence="4" key="1">
    <citation type="submission" date="2016-10" db="EMBL/GenBank/DDBJ databases">
        <authorList>
            <person name="Varghese N."/>
        </authorList>
    </citation>
    <scope>NUCLEOTIDE SEQUENCE [LARGE SCALE GENOMIC DNA]</scope>
    <source>
        <strain evidence="4">ACV-9</strain>
    </source>
</reference>
<dbReference type="SUPFAM" id="SSF53474">
    <property type="entry name" value="alpha/beta-Hydrolases"/>
    <property type="match status" value="1"/>
</dbReference>
<dbReference type="Proteomes" id="UP000182321">
    <property type="component" value="Unassembled WGS sequence"/>
</dbReference>
<organism evidence="3 4">
    <name type="scientific">Pseudobutyrivibrio ruminis</name>
    <dbReference type="NCBI Taxonomy" id="46206"/>
    <lineage>
        <taxon>Bacteria</taxon>
        <taxon>Bacillati</taxon>
        <taxon>Bacillota</taxon>
        <taxon>Clostridia</taxon>
        <taxon>Lachnospirales</taxon>
        <taxon>Lachnospiraceae</taxon>
        <taxon>Pseudobutyrivibrio</taxon>
    </lineage>
</organism>
<dbReference type="Gene3D" id="3.40.50.1820">
    <property type="entry name" value="alpha/beta hydrolase"/>
    <property type="match status" value="1"/>
</dbReference>
<name>A0A1H7HYK2_9FIRM</name>
<keyword evidence="4" id="KW-1185">Reference proteome</keyword>
<protein>
    <submittedName>
        <fullName evidence="3">Acetyl esterase/lipase</fullName>
    </submittedName>
</protein>
<evidence type="ECO:0000256" key="1">
    <source>
        <dbReference type="ARBA" id="ARBA00022801"/>
    </source>
</evidence>
<evidence type="ECO:0000313" key="4">
    <source>
        <dbReference type="Proteomes" id="UP000182321"/>
    </source>
</evidence>
<feature type="domain" description="Alpha/beta hydrolase fold-3" evidence="2">
    <location>
        <begin position="62"/>
        <end position="263"/>
    </location>
</feature>
<dbReference type="InterPro" id="IPR029058">
    <property type="entry name" value="AB_hydrolase_fold"/>
</dbReference>
<dbReference type="InterPro" id="IPR050300">
    <property type="entry name" value="GDXG_lipolytic_enzyme"/>
</dbReference>
<sequence length="298" mass="34188">MSFQTFMFKYMAAKGDKKRDSTLKVPDDIQLETNINYLGNSDKYNLLDVYFKKGTNEIQPTIVSIHGGGYIYGTKEIYKHYCVYLAGLGFTVVNFNYHLAPKAKFPSQLGEINQVMQWMVKNASQYNIDINNVFLVGDSAGAQMCSHYAAIFTNPEYEKLFPFSTPQEIKVRAVALNCGMYKFGLEAGGKGNEKFTQDLYNMYVGRDDDEVKKQLDVLGHITENFPPAYVMTSYYDFLKANAEPMYNFLKDKGIDTEWKLYGTEGQEYMGHVCHVNMNLEEAKQINQDEVAFFKKYIK</sequence>
<dbReference type="PANTHER" id="PTHR48081">
    <property type="entry name" value="AB HYDROLASE SUPERFAMILY PROTEIN C4A8.06C"/>
    <property type="match status" value="1"/>
</dbReference>
<dbReference type="EMBL" id="FNZX01000006">
    <property type="protein sequence ID" value="SEK54672.1"/>
    <property type="molecule type" value="Genomic_DNA"/>
</dbReference>
<keyword evidence="1" id="KW-0378">Hydrolase</keyword>
<dbReference type="RefSeq" id="WP_074790192.1">
    <property type="nucleotide sequence ID" value="NZ_FNZX01000006.1"/>
</dbReference>
<gene>
    <name evidence="3" type="ORF">SAMN02910377_01170</name>
</gene>
<dbReference type="InterPro" id="IPR013094">
    <property type="entry name" value="AB_hydrolase_3"/>
</dbReference>